<keyword evidence="12 15" id="KW-0413">Isomerase</keyword>
<feature type="compositionally biased region" description="Low complexity" evidence="17">
    <location>
        <begin position="9"/>
        <end position="18"/>
    </location>
</feature>
<comment type="cofactor">
    <cofactor evidence="15">
        <name>Mg(2+)</name>
        <dbReference type="ChEBI" id="CHEBI:18420"/>
    </cofactor>
    <text evidence="15">Binds 1 Mg(2+) ion per subunit.</text>
</comment>
<dbReference type="Pfam" id="PF12705">
    <property type="entry name" value="PDDEXK_1"/>
    <property type="match status" value="1"/>
</dbReference>
<evidence type="ECO:0000259" key="18">
    <source>
        <dbReference type="PROSITE" id="PS51198"/>
    </source>
</evidence>
<keyword evidence="21" id="KW-1185">Reference proteome</keyword>
<keyword evidence="5 15" id="KW-0378">Hydrolase</keyword>
<dbReference type="PANTHER" id="PTHR11070">
    <property type="entry name" value="UVRD / RECB / PCRA DNA HELICASE FAMILY MEMBER"/>
    <property type="match status" value="1"/>
</dbReference>
<evidence type="ECO:0000256" key="11">
    <source>
        <dbReference type="ARBA" id="ARBA00023204"/>
    </source>
</evidence>
<feature type="region of interest" description="DNA-binding and helicase activity, interacts with RecC" evidence="15">
    <location>
        <begin position="1"/>
        <end position="930"/>
    </location>
</feature>
<keyword evidence="9 15" id="KW-0460">Magnesium</keyword>
<evidence type="ECO:0000256" key="4">
    <source>
        <dbReference type="ARBA" id="ARBA00022763"/>
    </source>
</evidence>
<dbReference type="GO" id="GO:0008854">
    <property type="term" value="F:exodeoxyribonuclease V activity"/>
    <property type="evidence" value="ECO:0007669"/>
    <property type="project" value="UniProtKB-EC"/>
</dbReference>
<comment type="subunit">
    <text evidence="15">Heterotrimer of RecB, RecC and RecD. All subunits contribute to DNA-binding. Interacts with RecA.</text>
</comment>
<dbReference type="Pfam" id="PF13361">
    <property type="entry name" value="UvrD_C"/>
    <property type="match status" value="1"/>
</dbReference>
<dbReference type="Pfam" id="PF00580">
    <property type="entry name" value="UvrD-helicase"/>
    <property type="match status" value="1"/>
</dbReference>
<dbReference type="InterPro" id="IPR000212">
    <property type="entry name" value="DNA_helicase_UvrD/REP"/>
</dbReference>
<dbReference type="Gene3D" id="1.10.486.10">
    <property type="entry name" value="PCRA, domain 4"/>
    <property type="match status" value="1"/>
</dbReference>
<evidence type="ECO:0000256" key="15">
    <source>
        <dbReference type="HAMAP-Rule" id="MF_01485"/>
    </source>
</evidence>
<dbReference type="CDD" id="cd22352">
    <property type="entry name" value="RecB_C-like"/>
    <property type="match status" value="1"/>
</dbReference>
<proteinExistence type="inferred from homology"/>
<feature type="region of interest" description="Disordered" evidence="17">
    <location>
        <begin position="986"/>
        <end position="1011"/>
    </location>
</feature>
<feature type="domain" description="UvrD-like helicase ATP-binding" evidence="18">
    <location>
        <begin position="37"/>
        <end position="495"/>
    </location>
</feature>
<keyword evidence="4 15" id="KW-0227">DNA damage</keyword>
<name>A0ABY6MTZ5_9BURK</name>
<dbReference type="InterPro" id="IPR011604">
    <property type="entry name" value="PDDEXK-like_dom_sf"/>
</dbReference>
<dbReference type="InterPro" id="IPR038726">
    <property type="entry name" value="PDDEXK_AddAB-type"/>
</dbReference>
<dbReference type="InterPro" id="IPR027417">
    <property type="entry name" value="P-loop_NTPase"/>
</dbReference>
<dbReference type="PROSITE" id="PS51217">
    <property type="entry name" value="UVRD_HELICASE_CTER"/>
    <property type="match status" value="1"/>
</dbReference>
<evidence type="ECO:0000256" key="17">
    <source>
        <dbReference type="SAM" id="MobiDB-lite"/>
    </source>
</evidence>
<feature type="binding site" evidence="15">
    <location>
        <position position="1157"/>
    </location>
    <ligand>
        <name>Mg(2+)</name>
        <dbReference type="ChEBI" id="CHEBI:18420"/>
    </ligand>
</feature>
<feature type="binding site" evidence="15">
    <location>
        <position position="1144"/>
    </location>
    <ligand>
        <name>Mg(2+)</name>
        <dbReference type="ChEBI" id="CHEBI:18420"/>
    </ligand>
</feature>
<comment type="miscellaneous">
    <text evidence="15">In the RecBCD complex, RecB has a slow 3'-5' helicase, an exonuclease activity and loads RecA onto ssDNA, RecD has a fast 5'-3' helicase activity, while RecC stimulates the ATPase and processivity of the RecB helicase and contributes to recognition of the Chi site.</text>
</comment>
<dbReference type="Gene3D" id="1.10.3170.10">
    <property type="entry name" value="Recbcd, chain B, domain 2"/>
    <property type="match status" value="1"/>
</dbReference>
<evidence type="ECO:0000256" key="5">
    <source>
        <dbReference type="ARBA" id="ARBA00022801"/>
    </source>
</evidence>
<comment type="domain">
    <text evidence="15">The C-terminal domain has nuclease activity and interacts with RecD. It interacts with RecA, facilitating its loading onto ssDNA.</text>
</comment>
<comment type="domain">
    <text evidence="15">The N-terminal DNA-binding domain is a ssDNA-dependent ATPase and has ATP-dependent 3'-5' helicase function. This domain interacts with RecC.</text>
</comment>
<evidence type="ECO:0000256" key="14">
    <source>
        <dbReference type="ARBA" id="ARBA00048988"/>
    </source>
</evidence>
<feature type="region of interest" description="Nuclease activity, interacts with RecD and RecA" evidence="15">
    <location>
        <begin position="964"/>
        <end position="1261"/>
    </location>
</feature>
<feature type="region of interest" description="Disordered" evidence="17">
    <location>
        <begin position="1"/>
        <end position="36"/>
    </location>
</feature>
<protein>
    <recommendedName>
        <fullName evidence="15">RecBCD enzyme subunit RecB</fullName>
        <ecNumber evidence="15">3.1.11.5</ecNumber>
        <ecNumber evidence="15">5.6.2.4</ecNumber>
    </recommendedName>
    <alternativeName>
        <fullName evidence="15">DNA 3'-5' helicase subunit RecB</fullName>
    </alternativeName>
    <alternativeName>
        <fullName evidence="15">Exonuclease V subunit RecB</fullName>
        <shortName evidence="15">ExoV subunit RecB</shortName>
    </alternativeName>
    <alternativeName>
        <fullName evidence="15">Helicase/nuclease RecBCD subunit RecB</fullName>
    </alternativeName>
</protein>
<evidence type="ECO:0000256" key="16">
    <source>
        <dbReference type="PROSITE-ProRule" id="PRU00560"/>
    </source>
</evidence>
<dbReference type="SUPFAM" id="SSF52980">
    <property type="entry name" value="Restriction endonuclease-like"/>
    <property type="match status" value="1"/>
</dbReference>
<comment type="function">
    <text evidence="15">A helicase/nuclease that prepares dsDNA breaks (DSB) for recombinational DNA repair. Binds to DSBs and unwinds DNA via a highly rapid and processive ATP-dependent bidirectional helicase activity. Unwinds dsDNA until it encounters a Chi (crossover hotspot instigator) sequence from the 3' direction. Cuts ssDNA a few nucleotides 3' to the Chi site. The properties and activities of the enzyme are changed at Chi. The Chi-altered holoenzyme produces a long 3'-ssDNA overhang and facilitates RecA-binding to the ssDNA for homologous DNA recombination and repair. Holoenzyme degrades any linearized DNA that is unable to undergo homologous recombination. In the holoenzyme this subunit contributes ATPase, 3'-5' helicase, exonuclease activity and loads RecA onto ssDNA.</text>
</comment>
<dbReference type="InterPro" id="IPR004586">
    <property type="entry name" value="RecB"/>
</dbReference>
<dbReference type="RefSeq" id="WP_264893208.1">
    <property type="nucleotide sequence ID" value="NZ_CP110257.1"/>
</dbReference>
<dbReference type="PANTHER" id="PTHR11070:SF23">
    <property type="entry name" value="RECBCD ENZYME SUBUNIT RECB"/>
    <property type="match status" value="1"/>
</dbReference>
<sequence length="1261" mass="140020">MNPQRDLFTETTETNETTEPIEARDTMPATTPAAEREDALRPLDVFHCPLDGLRLIEASAGTGKTWNICGLYLRLLLERGLDVSQVLVVTFTNAATAELRERIRQRLLDTWLHVQGRGPATADTFVPRLLDALRGRGLPDEVLAKRLQWALAGFDEAAIFTIHGFCQRALADTPFTARVPMRAELLQDDRELLLEAVQDFWRLRVEDLPPALAAYLLTRGDSPARWAALLKRHLAKPLAEVRWPEGLEEAQELDVAELERTHAVARQAWGAAREEVVRLLEAARPRLHATHYKPQALARAIASWDGWMACESATAGLDEDFPKLELLTAAKLRACTKARQTTPEHPFFDVAEAAHGALVRAESALAYARVALLREMIGHCTETLKALKRRRRVIAFDDMLSNLHARLHGPDGPVLASTLRARFPAALIDEFQDTDPLQFAIFHRLYATPQRPPLFLVGDPKQAIYRFRNADLHTYLAARRHADAQYTLEANQRSSGPLVRALNALFGENPRLFMLEGLRYHPVTVGDKPRPALHDGGPARAPLQVWWLPHQEDGSLLEWRAAERLVTQRVAAEIARLLASARRGEVRIGERPLGAGDIAVLVRSHAEGSRMRRALAALGVGSVELSQSSVFASAEAEELDALLGAMLEPGREGRLKAALATTLMGRDAGALDALANDEEAMIEQVQRFEDYRRAWLARGVGPMLREWMAREGVAERLLGCPDGERRMTNLLHLIECLQQASSQHPNPDALLRWLQVQRHDPRPDEATQLRLESDRHLVQIVTIHRSKGLEYGIVFCPFLWRSRRAPSASGDAVEYHEQGRTVIDYRKDLDPAFDDQAIRRIQRLEDASEFLRLLYVALTRAVHRCVLVAGCYLAHSGPALKPTESARGLLNWVVAGAGLSPEEWMDGEREIGSIRTDWEEWARRAAPHVSFEVLPAITAEPLPAEAAEPAAIAALPAPGHLPSPWWIGSYSALVHGAAHEAAALERDQRTADDEGVDAASEPAVELDEDDPLRFPRGAAAGECMHTVFELADFADRGTWASAIATGLRRLRGAEPHGEEPAAAAQTRMLERLLAQVLHSELPLGPRALRLADLSAGSRVHEMEFYLPAPRLEPARLQRRLQAAGYAVPALSAHALQGYLRGFIDMVFEHEGRYYVLDWKSNHLGESPSAYGRDRLAAVMAREGYHLQALLYLVALHRHLALRLPGYDAQQHLGGAVYLFVRGVRPDWRDAEGRPAGVYLDRPDAALIEDLSRLLDADGGPA</sequence>
<dbReference type="HAMAP" id="MF_01485">
    <property type="entry name" value="RecB"/>
    <property type="match status" value="1"/>
</dbReference>
<dbReference type="Gene3D" id="3.40.50.300">
    <property type="entry name" value="P-loop containing nucleotide triphosphate hydrolases"/>
    <property type="match status" value="2"/>
</dbReference>
<evidence type="ECO:0000256" key="1">
    <source>
        <dbReference type="ARBA" id="ARBA00022722"/>
    </source>
</evidence>
<evidence type="ECO:0000256" key="13">
    <source>
        <dbReference type="ARBA" id="ARBA00034617"/>
    </source>
</evidence>
<evidence type="ECO:0000256" key="8">
    <source>
        <dbReference type="ARBA" id="ARBA00022840"/>
    </source>
</evidence>
<dbReference type="PROSITE" id="PS51198">
    <property type="entry name" value="UVRD_HELICASE_ATP_BIND"/>
    <property type="match status" value="1"/>
</dbReference>
<feature type="active site" description="For nuclease activity" evidence="15">
    <location>
        <position position="1157"/>
    </location>
</feature>
<evidence type="ECO:0000256" key="7">
    <source>
        <dbReference type="ARBA" id="ARBA00022839"/>
    </source>
</evidence>
<reference evidence="20" key="1">
    <citation type="submission" date="2022-10" db="EMBL/GenBank/DDBJ databases">
        <title>Complete genome sequence of Schlegelella aquatica LMG 23380.</title>
        <authorList>
            <person name="Musilova J."/>
            <person name="Kourilova X."/>
            <person name="Bezdicek M."/>
            <person name="Hermankova K."/>
            <person name="Obruca S."/>
            <person name="Sedlar K."/>
        </authorList>
    </citation>
    <scope>NUCLEOTIDE SEQUENCE</scope>
    <source>
        <strain evidence="20">LMG 23380</strain>
    </source>
</reference>
<dbReference type="Proteomes" id="UP001163266">
    <property type="component" value="Chromosome"/>
</dbReference>
<comment type="catalytic activity">
    <reaction evidence="14 15">
        <text>ATP + H2O = ADP + phosphate + H(+)</text>
        <dbReference type="Rhea" id="RHEA:13065"/>
        <dbReference type="ChEBI" id="CHEBI:15377"/>
        <dbReference type="ChEBI" id="CHEBI:15378"/>
        <dbReference type="ChEBI" id="CHEBI:30616"/>
        <dbReference type="ChEBI" id="CHEBI:43474"/>
        <dbReference type="ChEBI" id="CHEBI:456216"/>
        <dbReference type="EC" id="5.6.2.4"/>
    </reaction>
</comment>
<comment type="similarity">
    <text evidence="15">Belongs to the helicase family. UvrD subfamily.</text>
</comment>
<dbReference type="InterPro" id="IPR014017">
    <property type="entry name" value="DNA_helicase_UvrD-like_C"/>
</dbReference>
<evidence type="ECO:0000259" key="19">
    <source>
        <dbReference type="PROSITE" id="PS51217"/>
    </source>
</evidence>
<evidence type="ECO:0000256" key="3">
    <source>
        <dbReference type="ARBA" id="ARBA00022741"/>
    </source>
</evidence>
<evidence type="ECO:0000256" key="2">
    <source>
        <dbReference type="ARBA" id="ARBA00022723"/>
    </source>
</evidence>
<gene>
    <name evidence="15 20" type="primary">recB</name>
    <name evidence="20" type="ORF">OMP39_02350</name>
</gene>
<dbReference type="EMBL" id="CP110257">
    <property type="protein sequence ID" value="UZD55454.1"/>
    <property type="molecule type" value="Genomic_DNA"/>
</dbReference>
<evidence type="ECO:0000256" key="9">
    <source>
        <dbReference type="ARBA" id="ARBA00022842"/>
    </source>
</evidence>
<organism evidence="20 21">
    <name type="scientific">Caldimonas aquatica</name>
    <dbReference type="NCBI Taxonomy" id="376175"/>
    <lineage>
        <taxon>Bacteria</taxon>
        <taxon>Pseudomonadati</taxon>
        <taxon>Pseudomonadota</taxon>
        <taxon>Betaproteobacteria</taxon>
        <taxon>Burkholderiales</taxon>
        <taxon>Sphaerotilaceae</taxon>
        <taxon>Caldimonas</taxon>
    </lineage>
</organism>
<evidence type="ECO:0000256" key="6">
    <source>
        <dbReference type="ARBA" id="ARBA00022806"/>
    </source>
</evidence>
<keyword evidence="7 15" id="KW-0269">Exonuclease</keyword>
<feature type="binding site" evidence="15">
    <location>
        <position position="1025"/>
    </location>
    <ligand>
        <name>Mg(2+)</name>
        <dbReference type="ChEBI" id="CHEBI:18420"/>
    </ligand>
</feature>
<feature type="domain" description="UvrD-like helicase C-terminal" evidence="19">
    <location>
        <begin position="524"/>
        <end position="788"/>
    </location>
</feature>
<dbReference type="NCBIfam" id="TIGR00609">
    <property type="entry name" value="recB"/>
    <property type="match status" value="1"/>
</dbReference>
<evidence type="ECO:0000256" key="10">
    <source>
        <dbReference type="ARBA" id="ARBA00023125"/>
    </source>
</evidence>
<keyword evidence="10 15" id="KW-0238">DNA-binding</keyword>
<dbReference type="Gene3D" id="3.90.320.10">
    <property type="match status" value="1"/>
</dbReference>
<comment type="catalytic activity">
    <reaction evidence="15">
        <text>Exonucleolytic cleavage (in the presence of ATP) in either 5'- to 3'- or 3'- to 5'-direction to yield 5'-phosphooligonucleotides.</text>
        <dbReference type="EC" id="3.1.11.5"/>
    </reaction>
</comment>
<feature type="binding site" evidence="16">
    <location>
        <begin position="58"/>
        <end position="65"/>
    </location>
    <ligand>
        <name>ATP</name>
        <dbReference type="ChEBI" id="CHEBI:30616"/>
    </ligand>
</feature>
<dbReference type="InterPro" id="IPR014016">
    <property type="entry name" value="UvrD-like_ATP-bd"/>
</dbReference>
<accession>A0ABY6MTZ5</accession>
<keyword evidence="11 15" id="KW-0234">DNA repair</keyword>
<evidence type="ECO:0000256" key="12">
    <source>
        <dbReference type="ARBA" id="ARBA00023235"/>
    </source>
</evidence>
<keyword evidence="1 15" id="KW-0540">Nuclease</keyword>
<dbReference type="SUPFAM" id="SSF52540">
    <property type="entry name" value="P-loop containing nucleoside triphosphate hydrolases"/>
    <property type="match status" value="1"/>
</dbReference>
<evidence type="ECO:0000313" key="21">
    <source>
        <dbReference type="Proteomes" id="UP001163266"/>
    </source>
</evidence>
<dbReference type="InterPro" id="IPR011335">
    <property type="entry name" value="Restrct_endonuc-II-like"/>
</dbReference>
<keyword evidence="6 15" id="KW-0347">Helicase</keyword>
<keyword evidence="3 15" id="KW-0547">Nucleotide-binding</keyword>
<dbReference type="EC" id="3.1.11.5" evidence="15"/>
<keyword evidence="8 15" id="KW-0067">ATP-binding</keyword>
<dbReference type="EC" id="5.6.2.4" evidence="15"/>
<keyword evidence="2 15" id="KW-0479">Metal-binding</keyword>
<comment type="catalytic activity">
    <reaction evidence="13 15">
        <text>Couples ATP hydrolysis with the unwinding of duplex DNA by translocating in the 3'-5' direction.</text>
        <dbReference type="EC" id="5.6.2.4"/>
    </reaction>
</comment>
<evidence type="ECO:0000313" key="20">
    <source>
        <dbReference type="EMBL" id="UZD55454.1"/>
    </source>
</evidence>